<dbReference type="Proteomes" id="UP000077266">
    <property type="component" value="Unassembled WGS sequence"/>
</dbReference>
<evidence type="ECO:0000313" key="3">
    <source>
        <dbReference type="Proteomes" id="UP000077266"/>
    </source>
</evidence>
<reference evidence="2 3" key="1">
    <citation type="journal article" date="2016" name="Mol. Biol. Evol.">
        <title>Comparative Genomics of Early-Diverging Mushroom-Forming Fungi Provides Insights into the Origins of Lignocellulose Decay Capabilities.</title>
        <authorList>
            <person name="Nagy L.G."/>
            <person name="Riley R."/>
            <person name="Tritt A."/>
            <person name="Adam C."/>
            <person name="Daum C."/>
            <person name="Floudas D."/>
            <person name="Sun H."/>
            <person name="Yadav J.S."/>
            <person name="Pangilinan J."/>
            <person name="Larsson K.H."/>
            <person name="Matsuura K."/>
            <person name="Barry K."/>
            <person name="Labutti K."/>
            <person name="Kuo R."/>
            <person name="Ohm R.A."/>
            <person name="Bhattacharya S.S."/>
            <person name="Shirouzu T."/>
            <person name="Yoshinaga Y."/>
            <person name="Martin F.M."/>
            <person name="Grigoriev I.V."/>
            <person name="Hibbett D.S."/>
        </authorList>
    </citation>
    <scope>NUCLEOTIDE SEQUENCE [LARGE SCALE GENOMIC DNA]</scope>
    <source>
        <strain evidence="2 3">HHB12029</strain>
    </source>
</reference>
<proteinExistence type="predicted"/>
<keyword evidence="3" id="KW-1185">Reference proteome</keyword>
<evidence type="ECO:0008006" key="4">
    <source>
        <dbReference type="Google" id="ProtNLM"/>
    </source>
</evidence>
<dbReference type="InParanoid" id="A0A165PWE5"/>
<feature type="region of interest" description="Disordered" evidence="1">
    <location>
        <begin position="1"/>
        <end position="20"/>
    </location>
</feature>
<organism evidence="2 3">
    <name type="scientific">Exidia glandulosa HHB12029</name>
    <dbReference type="NCBI Taxonomy" id="1314781"/>
    <lineage>
        <taxon>Eukaryota</taxon>
        <taxon>Fungi</taxon>
        <taxon>Dikarya</taxon>
        <taxon>Basidiomycota</taxon>
        <taxon>Agaricomycotina</taxon>
        <taxon>Agaricomycetes</taxon>
        <taxon>Auriculariales</taxon>
        <taxon>Exidiaceae</taxon>
        <taxon>Exidia</taxon>
    </lineage>
</organism>
<protein>
    <recommendedName>
        <fullName evidence="4">F-box domain-containing protein</fullName>
    </recommendedName>
</protein>
<accession>A0A165PWE5</accession>
<dbReference type="OrthoDB" id="2727430at2759"/>
<dbReference type="AlphaFoldDB" id="A0A165PWE5"/>
<gene>
    <name evidence="2" type="ORF">EXIGLDRAFT_372261</name>
</gene>
<dbReference type="EMBL" id="KV425886">
    <property type="protein sequence ID" value="KZW02755.1"/>
    <property type="molecule type" value="Genomic_DNA"/>
</dbReference>
<evidence type="ECO:0000256" key="1">
    <source>
        <dbReference type="SAM" id="MobiDB-lite"/>
    </source>
</evidence>
<name>A0A165PWE5_EXIGL</name>
<dbReference type="InterPro" id="IPR032675">
    <property type="entry name" value="LRR_dom_sf"/>
</dbReference>
<evidence type="ECO:0000313" key="2">
    <source>
        <dbReference type="EMBL" id="KZW02755.1"/>
    </source>
</evidence>
<sequence>MGNSSSYDTPALPAQSRGRQLDPPLSLSILPTDILLHICDFLLQDLQAWFRPTAPTDFVPRVEDHVFGDTAGFVRGSHALDSLSATSKAFRAICLPSLFRSMTLRAESRDPSPPPSILLYVCVLRYIGSDVASSIRHDHMILLTRMPNIREIRCYRAGMARVPCDNLNLACVAPALQFLYLNDLHPTTKDMTIPCPQLPLRLLKIISSGRFPVLGTIPVASLVDSCNRLEALLGRSRSTMEELVLPGESTRLSFLSFELWPRVRTLVLCGAVPALDTTFLHVLLAMPNLGSLTLALAPRDGSPPLVLWPADSDADPSMQPDLRQLHHLAVTYPQANERIFEHLSLNLRTLAIRDMPRYWARKLRLETAPSDPVQIYAAPLTTYSALRRIMETFDGALVERLEVVVLEDAFEAQALAQVARSCPNLHFFELHRYRRVVPGDWTYQDPTSTPIAEISRHLSVLTSIRTLRVNIDLYTGGFSPSRDWDAWDDLIASIAQTIVDSLSWLQYIAILCLRINGDTTWRTWAVHRGVNGKALLTEDDRSWDWREQQWM</sequence>
<dbReference type="Gene3D" id="3.80.10.10">
    <property type="entry name" value="Ribonuclease Inhibitor"/>
    <property type="match status" value="1"/>
</dbReference>